<keyword evidence="3 6" id="KW-0812">Transmembrane</keyword>
<evidence type="ECO:0000256" key="5">
    <source>
        <dbReference type="ARBA" id="ARBA00023136"/>
    </source>
</evidence>
<feature type="transmembrane region" description="Helical" evidence="6">
    <location>
        <begin position="184"/>
        <end position="202"/>
    </location>
</feature>
<dbReference type="InterPro" id="IPR001123">
    <property type="entry name" value="LeuE-type"/>
</dbReference>
<feature type="transmembrane region" description="Helical" evidence="6">
    <location>
        <begin position="151"/>
        <end position="172"/>
    </location>
</feature>
<feature type="transmembrane region" description="Helical" evidence="6">
    <location>
        <begin position="116"/>
        <end position="139"/>
    </location>
</feature>
<evidence type="ECO:0000313" key="8">
    <source>
        <dbReference type="Proteomes" id="UP000282195"/>
    </source>
</evidence>
<keyword evidence="5 6" id="KW-0472">Membrane</keyword>
<dbReference type="PANTHER" id="PTHR30086:SF20">
    <property type="entry name" value="ARGININE EXPORTER PROTEIN ARGO-RELATED"/>
    <property type="match status" value="1"/>
</dbReference>
<evidence type="ECO:0000256" key="4">
    <source>
        <dbReference type="ARBA" id="ARBA00022989"/>
    </source>
</evidence>
<dbReference type="EMBL" id="CP032694">
    <property type="protein sequence ID" value="AYG58193.1"/>
    <property type="molecule type" value="Genomic_DNA"/>
</dbReference>
<evidence type="ECO:0000256" key="2">
    <source>
        <dbReference type="ARBA" id="ARBA00022475"/>
    </source>
</evidence>
<evidence type="ECO:0000256" key="3">
    <source>
        <dbReference type="ARBA" id="ARBA00022692"/>
    </source>
</evidence>
<dbReference type="GO" id="GO:0033228">
    <property type="term" value="P:cysteine export across plasma membrane"/>
    <property type="evidence" value="ECO:0007669"/>
    <property type="project" value="TreeGrafter"/>
</dbReference>
<keyword evidence="2" id="KW-1003">Cell membrane</keyword>
<comment type="subcellular location">
    <subcellularLocation>
        <location evidence="1">Cell membrane</location>
        <topology evidence="1">Multi-pass membrane protein</topology>
    </subcellularLocation>
</comment>
<evidence type="ECO:0000256" key="6">
    <source>
        <dbReference type="SAM" id="Phobius"/>
    </source>
</evidence>
<organism evidence="7 8">
    <name type="scientific">Rhizobium jaguaris</name>
    <dbReference type="NCBI Taxonomy" id="1312183"/>
    <lineage>
        <taxon>Bacteria</taxon>
        <taxon>Pseudomonadati</taxon>
        <taxon>Pseudomonadota</taxon>
        <taxon>Alphaproteobacteria</taxon>
        <taxon>Hyphomicrobiales</taxon>
        <taxon>Rhizobiaceae</taxon>
        <taxon>Rhizobium/Agrobacterium group</taxon>
        <taxon>Rhizobium</taxon>
    </lineage>
</organism>
<name>A0A387FII3_9HYPH</name>
<proteinExistence type="predicted"/>
<dbReference type="GO" id="GO:0005886">
    <property type="term" value="C:plasma membrane"/>
    <property type="evidence" value="ECO:0007669"/>
    <property type="project" value="UniProtKB-SubCell"/>
</dbReference>
<keyword evidence="8" id="KW-1185">Reference proteome</keyword>
<sequence>MFEQTALYPTLTLLLASLAIMGSPGPSTISATAVGAVYGFRRSIGYVCGLIAGTMIVLLAVAAGVVAILLSVPHGASALTAVSTVYILYLAFRIATAPPLACRSDQAATPAFAGGFLLAVVNPKAYLAIAAIFAGVSLFKGRGTLDAVSKIALLSMMIVIIHLCWLLVGTSLSRFLQNPTISRIVNMSLAGTLIITTALALAG</sequence>
<dbReference type="Pfam" id="PF01810">
    <property type="entry name" value="LysE"/>
    <property type="match status" value="1"/>
</dbReference>
<protein>
    <submittedName>
        <fullName evidence="7">LysE family translocator</fullName>
    </submittedName>
</protein>
<evidence type="ECO:0000313" key="7">
    <source>
        <dbReference type="EMBL" id="AYG58193.1"/>
    </source>
</evidence>
<gene>
    <name evidence="7" type="ORF">CCGE525_04740</name>
</gene>
<dbReference type="AlphaFoldDB" id="A0A387FII3"/>
<dbReference type="GO" id="GO:0015171">
    <property type="term" value="F:amino acid transmembrane transporter activity"/>
    <property type="evidence" value="ECO:0007669"/>
    <property type="project" value="TreeGrafter"/>
</dbReference>
<dbReference type="Proteomes" id="UP000282195">
    <property type="component" value="Chromosome"/>
</dbReference>
<reference evidence="7 8" key="1">
    <citation type="submission" date="2018-10" db="EMBL/GenBank/DDBJ databases">
        <title>Rhizobium etli, R. leguminosarum and a new Rhizobium genospecies from Phaseolus dumosus.</title>
        <authorList>
            <person name="Ramirez-Puebla S.T."/>
            <person name="Rogel-Hernandez M.A."/>
            <person name="Guerrero G."/>
            <person name="Ormeno-Orrillo E."/>
            <person name="Martinez-Romero J.C."/>
            <person name="Negrete-Yankelevich S."/>
            <person name="Martinez-Romero E."/>
        </authorList>
    </citation>
    <scope>NUCLEOTIDE SEQUENCE [LARGE SCALE GENOMIC DNA]</scope>
    <source>
        <strain evidence="7 8">CCGE525</strain>
    </source>
</reference>
<feature type="transmembrane region" description="Helical" evidence="6">
    <location>
        <begin position="43"/>
        <end position="70"/>
    </location>
</feature>
<dbReference type="KEGG" id="rjg:CCGE525_04740"/>
<feature type="transmembrane region" description="Helical" evidence="6">
    <location>
        <begin position="77"/>
        <end position="96"/>
    </location>
</feature>
<dbReference type="OrthoDB" id="7724143at2"/>
<dbReference type="PANTHER" id="PTHR30086">
    <property type="entry name" value="ARGININE EXPORTER PROTEIN ARGO"/>
    <property type="match status" value="1"/>
</dbReference>
<accession>A0A387FII3</accession>
<dbReference type="RefSeq" id="WP_120703273.1">
    <property type="nucleotide sequence ID" value="NZ_CP032694.1"/>
</dbReference>
<keyword evidence="4 6" id="KW-1133">Transmembrane helix</keyword>
<evidence type="ECO:0000256" key="1">
    <source>
        <dbReference type="ARBA" id="ARBA00004651"/>
    </source>
</evidence>